<dbReference type="Proteomes" id="UP000663866">
    <property type="component" value="Unassembled WGS sequence"/>
</dbReference>
<comment type="caution">
    <text evidence="1">The sequence shown here is derived from an EMBL/GenBank/DDBJ whole genome shotgun (WGS) entry which is preliminary data.</text>
</comment>
<proteinExistence type="predicted"/>
<sequence>MMSQILNLMTSQLNSPFSNLCRPGDKVAIPVPNVAPSYFPRFPSGSGLQHPSFHSTQETPINIAPPSYKITCDDRGKKVISLTKNWPLVRGVFDCLHNGLIAKD</sequence>
<gene>
    <name evidence="1" type="ORF">OVN521_LOCUS37036</name>
</gene>
<evidence type="ECO:0000313" key="1">
    <source>
        <dbReference type="EMBL" id="CAF4436595.1"/>
    </source>
</evidence>
<protein>
    <submittedName>
        <fullName evidence="1">Uncharacterized protein</fullName>
    </submittedName>
</protein>
<keyword evidence="2" id="KW-1185">Reference proteome</keyword>
<accession>A0A820RCE4</accession>
<dbReference type="AlphaFoldDB" id="A0A820RCE4"/>
<reference evidence="1" key="1">
    <citation type="submission" date="2021-02" db="EMBL/GenBank/DDBJ databases">
        <authorList>
            <person name="Nowell W R."/>
        </authorList>
    </citation>
    <scope>NUCLEOTIDE SEQUENCE</scope>
</reference>
<dbReference type="EMBL" id="CAJOBG010044472">
    <property type="protein sequence ID" value="CAF4436595.1"/>
    <property type="molecule type" value="Genomic_DNA"/>
</dbReference>
<organism evidence="1 2">
    <name type="scientific">Rotaria magnacalcarata</name>
    <dbReference type="NCBI Taxonomy" id="392030"/>
    <lineage>
        <taxon>Eukaryota</taxon>
        <taxon>Metazoa</taxon>
        <taxon>Spiralia</taxon>
        <taxon>Gnathifera</taxon>
        <taxon>Rotifera</taxon>
        <taxon>Eurotatoria</taxon>
        <taxon>Bdelloidea</taxon>
        <taxon>Philodinida</taxon>
        <taxon>Philodinidae</taxon>
        <taxon>Rotaria</taxon>
    </lineage>
</organism>
<name>A0A820RCE4_9BILA</name>
<evidence type="ECO:0000313" key="2">
    <source>
        <dbReference type="Proteomes" id="UP000663866"/>
    </source>
</evidence>